<organism evidence="1 2">
    <name type="scientific">Marasmiellus scandens</name>
    <dbReference type="NCBI Taxonomy" id="2682957"/>
    <lineage>
        <taxon>Eukaryota</taxon>
        <taxon>Fungi</taxon>
        <taxon>Dikarya</taxon>
        <taxon>Basidiomycota</taxon>
        <taxon>Agaricomycotina</taxon>
        <taxon>Agaricomycetes</taxon>
        <taxon>Agaricomycetidae</taxon>
        <taxon>Agaricales</taxon>
        <taxon>Marasmiineae</taxon>
        <taxon>Omphalotaceae</taxon>
        <taxon>Marasmiellus</taxon>
    </lineage>
</organism>
<sequence>MLSFLPDVLFNVFSSILLMNMPSYTFLFLNLFSFSPPQNSVPLPSEIIFIAPPRDFLLPYNTSVTVGKKDPTYIDPKTGRVETRSYVGVVGIFEIGYVSPDGNSGRLLRTWGDEEDFCYIGGNEIEGRFYADQPGYWTLRWNLTYGTSSDPSQVNNTYCGPKPFTYQTWTWETYFPVLSSDDGATASETKTMVLDPPPTGRAQIHFNGV</sequence>
<name>A0ABR1JTJ1_9AGAR</name>
<protein>
    <submittedName>
        <fullName evidence="1">Uncharacterized protein</fullName>
    </submittedName>
</protein>
<dbReference type="Proteomes" id="UP001498398">
    <property type="component" value="Unassembled WGS sequence"/>
</dbReference>
<dbReference type="EMBL" id="JBANRG010000007">
    <property type="protein sequence ID" value="KAK7464745.1"/>
    <property type="molecule type" value="Genomic_DNA"/>
</dbReference>
<evidence type="ECO:0000313" key="1">
    <source>
        <dbReference type="EMBL" id="KAK7464745.1"/>
    </source>
</evidence>
<accession>A0ABR1JTJ1</accession>
<comment type="caution">
    <text evidence="1">The sequence shown here is derived from an EMBL/GenBank/DDBJ whole genome shotgun (WGS) entry which is preliminary data.</text>
</comment>
<keyword evidence="2" id="KW-1185">Reference proteome</keyword>
<evidence type="ECO:0000313" key="2">
    <source>
        <dbReference type="Proteomes" id="UP001498398"/>
    </source>
</evidence>
<gene>
    <name evidence="1" type="ORF">VKT23_005952</name>
</gene>
<reference evidence="1 2" key="1">
    <citation type="submission" date="2024-01" db="EMBL/GenBank/DDBJ databases">
        <title>A draft genome for the cacao thread blight pathogen Marasmiellus scandens.</title>
        <authorList>
            <person name="Baruah I.K."/>
            <person name="Leung J."/>
            <person name="Bukari Y."/>
            <person name="Amoako-Attah I."/>
            <person name="Meinhardt L.W."/>
            <person name="Bailey B.A."/>
            <person name="Cohen S.P."/>
        </authorList>
    </citation>
    <scope>NUCLEOTIDE SEQUENCE [LARGE SCALE GENOMIC DNA]</scope>
    <source>
        <strain evidence="1 2">GH-19</strain>
    </source>
</reference>
<proteinExistence type="predicted"/>